<keyword evidence="10" id="KW-0479">Metal-binding</keyword>
<gene>
    <name evidence="11" type="primary">crcB2</name>
    <name evidence="10" type="synonym">crcB</name>
    <name evidence="10" type="synonym">fluC</name>
    <name evidence="11" type="ORF">MYXE_34930</name>
</gene>
<keyword evidence="3 10" id="KW-0812">Transmembrane</keyword>
<dbReference type="PANTHER" id="PTHR28259">
    <property type="entry name" value="FLUORIDE EXPORT PROTEIN 1-RELATED"/>
    <property type="match status" value="1"/>
</dbReference>
<sequence length="121" mass="12642">MTIAVSVGVMVLGGVGAVLRFLVDRAVARRAARSFPFGTLTVNISGAALLGLLGKLALSHQAALLADTAFIGSYTTFSTWMLETQRLGEERQLWSALANILVSAALGLAAALLGQWIGSRL</sequence>
<dbReference type="NCBIfam" id="TIGR00494">
    <property type="entry name" value="crcB"/>
    <property type="match status" value="1"/>
</dbReference>
<evidence type="ECO:0000256" key="5">
    <source>
        <dbReference type="ARBA" id="ARBA00023136"/>
    </source>
</evidence>
<keyword evidence="6 10" id="KW-0407">Ion channel</keyword>
<feature type="transmembrane region" description="Helical" evidence="10">
    <location>
        <begin position="6"/>
        <end position="23"/>
    </location>
</feature>
<dbReference type="GO" id="GO:0140114">
    <property type="term" value="P:cellular detoxification of fluoride"/>
    <property type="evidence" value="ECO:0007669"/>
    <property type="project" value="UniProtKB-UniRule"/>
</dbReference>
<dbReference type="Proteomes" id="UP000464624">
    <property type="component" value="Chromosome"/>
</dbReference>
<organism evidence="11 12">
    <name type="scientific">Mycobacterium xenopi</name>
    <dbReference type="NCBI Taxonomy" id="1789"/>
    <lineage>
        <taxon>Bacteria</taxon>
        <taxon>Bacillati</taxon>
        <taxon>Actinomycetota</taxon>
        <taxon>Actinomycetes</taxon>
        <taxon>Mycobacteriales</taxon>
        <taxon>Mycobacteriaceae</taxon>
        <taxon>Mycobacterium</taxon>
    </lineage>
</organism>
<feature type="transmembrane region" description="Helical" evidence="10">
    <location>
        <begin position="35"/>
        <end position="56"/>
    </location>
</feature>
<feature type="binding site" evidence="10">
    <location>
        <position position="75"/>
    </location>
    <ligand>
        <name>Na(+)</name>
        <dbReference type="ChEBI" id="CHEBI:29101"/>
        <note>structural</note>
    </ligand>
</feature>
<keyword evidence="4 10" id="KW-1133">Transmembrane helix</keyword>
<dbReference type="PANTHER" id="PTHR28259:SF1">
    <property type="entry name" value="FLUORIDE EXPORT PROTEIN 1-RELATED"/>
    <property type="match status" value="1"/>
</dbReference>
<evidence type="ECO:0000256" key="8">
    <source>
        <dbReference type="ARBA" id="ARBA00035585"/>
    </source>
</evidence>
<dbReference type="KEGG" id="mxe:MYXE_34930"/>
<comment type="subcellular location">
    <subcellularLocation>
        <location evidence="1 10">Cell membrane</location>
        <topology evidence="1 10">Multi-pass membrane protein</topology>
    </subcellularLocation>
</comment>
<dbReference type="EMBL" id="AP022314">
    <property type="protein sequence ID" value="BBU23703.1"/>
    <property type="molecule type" value="Genomic_DNA"/>
</dbReference>
<dbReference type="Pfam" id="PF02537">
    <property type="entry name" value="CRCB"/>
    <property type="match status" value="1"/>
</dbReference>
<name>A0AAD1H2U9_MYCXE</name>
<dbReference type="RefSeq" id="WP_003922215.1">
    <property type="nucleotide sequence ID" value="NZ_AP022314.1"/>
</dbReference>
<feature type="transmembrane region" description="Helical" evidence="10">
    <location>
        <begin position="62"/>
        <end position="82"/>
    </location>
</feature>
<evidence type="ECO:0000256" key="6">
    <source>
        <dbReference type="ARBA" id="ARBA00023303"/>
    </source>
</evidence>
<keyword evidence="5 10" id="KW-0472">Membrane</keyword>
<comment type="function">
    <text evidence="9 10">Fluoride-specific ion channel. Important for reducing fluoride concentration in the cell, thus reducing its toxicity.</text>
</comment>
<dbReference type="GO" id="GO:0046872">
    <property type="term" value="F:metal ion binding"/>
    <property type="evidence" value="ECO:0007669"/>
    <property type="project" value="UniProtKB-KW"/>
</dbReference>
<comment type="similarity">
    <text evidence="7 10">Belongs to the fluoride channel Fluc/FEX (TC 1.A.43) family.</text>
</comment>
<dbReference type="GO" id="GO:0062054">
    <property type="term" value="F:fluoride channel activity"/>
    <property type="evidence" value="ECO:0007669"/>
    <property type="project" value="UniProtKB-UniRule"/>
</dbReference>
<dbReference type="HAMAP" id="MF_00454">
    <property type="entry name" value="FluC"/>
    <property type="match status" value="1"/>
</dbReference>
<evidence type="ECO:0000256" key="3">
    <source>
        <dbReference type="ARBA" id="ARBA00022692"/>
    </source>
</evidence>
<evidence type="ECO:0000256" key="7">
    <source>
        <dbReference type="ARBA" id="ARBA00035120"/>
    </source>
</evidence>
<feature type="transmembrane region" description="Helical" evidence="10">
    <location>
        <begin position="94"/>
        <end position="117"/>
    </location>
</feature>
<evidence type="ECO:0000256" key="9">
    <source>
        <dbReference type="ARBA" id="ARBA00049940"/>
    </source>
</evidence>
<comment type="activity regulation">
    <text evidence="10">Na(+) is not transported, but it plays an essential structural role and its presence is essential for fluoride channel function.</text>
</comment>
<evidence type="ECO:0000256" key="2">
    <source>
        <dbReference type="ARBA" id="ARBA00022475"/>
    </source>
</evidence>
<protein>
    <recommendedName>
        <fullName evidence="10">Fluoride-specific ion channel FluC</fullName>
    </recommendedName>
</protein>
<dbReference type="NCBIfam" id="NF010824">
    <property type="entry name" value="PRK14228.1"/>
    <property type="match status" value="1"/>
</dbReference>
<evidence type="ECO:0000256" key="4">
    <source>
        <dbReference type="ARBA" id="ARBA00022989"/>
    </source>
</evidence>
<accession>A0AAD1H2U9</accession>
<keyword evidence="2 10" id="KW-1003">Cell membrane</keyword>
<evidence type="ECO:0000313" key="12">
    <source>
        <dbReference type="Proteomes" id="UP000464624"/>
    </source>
</evidence>
<evidence type="ECO:0000256" key="1">
    <source>
        <dbReference type="ARBA" id="ARBA00004651"/>
    </source>
</evidence>
<dbReference type="GO" id="GO:0005886">
    <property type="term" value="C:plasma membrane"/>
    <property type="evidence" value="ECO:0007669"/>
    <property type="project" value="UniProtKB-SubCell"/>
</dbReference>
<proteinExistence type="inferred from homology"/>
<evidence type="ECO:0000313" key="11">
    <source>
        <dbReference type="EMBL" id="BBU23703.1"/>
    </source>
</evidence>
<keyword evidence="10" id="KW-0813">Transport</keyword>
<keyword evidence="10" id="KW-0406">Ion transport</keyword>
<dbReference type="AlphaFoldDB" id="A0AAD1H2U9"/>
<comment type="catalytic activity">
    <reaction evidence="8">
        <text>fluoride(in) = fluoride(out)</text>
        <dbReference type="Rhea" id="RHEA:76159"/>
        <dbReference type="ChEBI" id="CHEBI:17051"/>
    </reaction>
    <physiologicalReaction direction="left-to-right" evidence="8">
        <dbReference type="Rhea" id="RHEA:76160"/>
    </physiologicalReaction>
</comment>
<keyword evidence="10" id="KW-0915">Sodium</keyword>
<feature type="binding site" evidence="10">
    <location>
        <position position="72"/>
    </location>
    <ligand>
        <name>Na(+)</name>
        <dbReference type="ChEBI" id="CHEBI:29101"/>
        <note>structural</note>
    </ligand>
</feature>
<evidence type="ECO:0000256" key="10">
    <source>
        <dbReference type="HAMAP-Rule" id="MF_00454"/>
    </source>
</evidence>
<dbReference type="InterPro" id="IPR003691">
    <property type="entry name" value="FluC"/>
</dbReference>
<reference evidence="11 12" key="1">
    <citation type="submission" date="2019-12" db="EMBL/GenBank/DDBJ databases">
        <title>Complete genome sequence of Mycolicibacterium xenopi str. JCM15661T.</title>
        <authorList>
            <person name="Yoshida M."/>
            <person name="Fukano H."/>
            <person name="Asakura T."/>
            <person name="Hoshino Y."/>
        </authorList>
    </citation>
    <scope>NUCLEOTIDE SEQUENCE [LARGE SCALE GENOMIC DNA]</scope>
    <source>
        <strain evidence="11 12">JCM 15661T</strain>
    </source>
</reference>